<dbReference type="EMBL" id="CM039437">
    <property type="protein sequence ID" value="KAI4305554.1"/>
    <property type="molecule type" value="Genomic_DNA"/>
</dbReference>
<comment type="caution">
    <text evidence="1">The sequence shown here is derived from an EMBL/GenBank/DDBJ whole genome shotgun (WGS) entry which is preliminary data.</text>
</comment>
<sequence length="503" mass="57581">MALLGIQEIIFVILFFILFYYWRCNRNKPMGDWPIVGMLPSLLLNASNIHDYIALLLKHHGGSVMFKGPWLSNMKFLLTCDPMNLNHITSRSFTNYEKGSEFHEVFEVLGDGILNADGETWKYNRAILHSLLKQRSFGSFVQKTMQEKLDNCLLPFLDHVSKAGKEVDIQDVFQKFFFDIVCLIVLGFDANCLSIGSPNVVLEKAFSEAEDSLLYRHVVPHWLWKLQKWLQIGKEKKLFEGSKIVDKFLHEQITSKRKQQKKCSNNQEEEPFPDLLSIIMAQEWGKGPIDDKFLRDTAVNLLAAGRDTISAGLCWFIWLVATHPSVEAKIIEEIKSNFQDIEEAWTASSFEKLGKLVYLHATISETLRLYPSVPIDHKCAVKSDTLPSGHYVDQNTMVLYSIYSLGKMEDIWGKDCLEFKPERWISEKGEIVHVPSYKFMVFNAGPRSCLGKSMSFTKMKMMAAAILCNYHVQVVEAHPISPCSSVVLHMKHGLKVRVTKRCN</sequence>
<name>A0ACB9L774_BAUVA</name>
<organism evidence="1 2">
    <name type="scientific">Bauhinia variegata</name>
    <name type="common">Purple orchid tree</name>
    <name type="synonym">Phanera variegata</name>
    <dbReference type="NCBI Taxonomy" id="167791"/>
    <lineage>
        <taxon>Eukaryota</taxon>
        <taxon>Viridiplantae</taxon>
        <taxon>Streptophyta</taxon>
        <taxon>Embryophyta</taxon>
        <taxon>Tracheophyta</taxon>
        <taxon>Spermatophyta</taxon>
        <taxon>Magnoliopsida</taxon>
        <taxon>eudicotyledons</taxon>
        <taxon>Gunneridae</taxon>
        <taxon>Pentapetalae</taxon>
        <taxon>rosids</taxon>
        <taxon>fabids</taxon>
        <taxon>Fabales</taxon>
        <taxon>Fabaceae</taxon>
        <taxon>Cercidoideae</taxon>
        <taxon>Cercideae</taxon>
        <taxon>Bauhiniinae</taxon>
        <taxon>Bauhinia</taxon>
    </lineage>
</organism>
<protein>
    <submittedName>
        <fullName evidence="1">Uncharacterized protein</fullName>
    </submittedName>
</protein>
<accession>A0ACB9L774</accession>
<reference evidence="1 2" key="1">
    <citation type="journal article" date="2022" name="DNA Res.">
        <title>Chromosomal-level genome assembly of the orchid tree Bauhinia variegata (Leguminosae; Cercidoideae) supports the allotetraploid origin hypothesis of Bauhinia.</title>
        <authorList>
            <person name="Zhong Y."/>
            <person name="Chen Y."/>
            <person name="Zheng D."/>
            <person name="Pang J."/>
            <person name="Liu Y."/>
            <person name="Luo S."/>
            <person name="Meng S."/>
            <person name="Qian L."/>
            <person name="Wei D."/>
            <person name="Dai S."/>
            <person name="Zhou R."/>
        </authorList>
    </citation>
    <scope>NUCLEOTIDE SEQUENCE [LARGE SCALE GENOMIC DNA]</scope>
    <source>
        <strain evidence="1">BV-YZ2020</strain>
    </source>
</reference>
<gene>
    <name evidence="1" type="ORF">L6164_028914</name>
</gene>
<evidence type="ECO:0000313" key="2">
    <source>
        <dbReference type="Proteomes" id="UP000828941"/>
    </source>
</evidence>
<keyword evidence="2" id="KW-1185">Reference proteome</keyword>
<dbReference type="Proteomes" id="UP000828941">
    <property type="component" value="Chromosome 12"/>
</dbReference>
<evidence type="ECO:0000313" key="1">
    <source>
        <dbReference type="EMBL" id="KAI4305554.1"/>
    </source>
</evidence>
<proteinExistence type="predicted"/>